<dbReference type="Proteomes" id="UP000183954">
    <property type="component" value="Unassembled WGS sequence"/>
</dbReference>
<gene>
    <name evidence="1" type="ORF">SAMN02746098_01612</name>
</gene>
<evidence type="ECO:0000313" key="1">
    <source>
        <dbReference type="EMBL" id="SHH86705.1"/>
    </source>
</evidence>
<organism evidence="1 2">
    <name type="scientific">Desulfosporosinus lacus DSM 15449</name>
    <dbReference type="NCBI Taxonomy" id="1121420"/>
    <lineage>
        <taxon>Bacteria</taxon>
        <taxon>Bacillati</taxon>
        <taxon>Bacillota</taxon>
        <taxon>Clostridia</taxon>
        <taxon>Eubacteriales</taxon>
        <taxon>Desulfitobacteriaceae</taxon>
        <taxon>Desulfosporosinus</taxon>
    </lineage>
</organism>
<evidence type="ECO:0000313" key="2">
    <source>
        <dbReference type="Proteomes" id="UP000183954"/>
    </source>
</evidence>
<dbReference type="EMBL" id="FQXJ01000005">
    <property type="protein sequence ID" value="SHH86705.1"/>
    <property type="molecule type" value="Genomic_DNA"/>
</dbReference>
<name>A0A1M5WGU8_9FIRM</name>
<keyword evidence="2" id="KW-1185">Reference proteome</keyword>
<protein>
    <submittedName>
        <fullName evidence="1">Uncharacterized protein</fullName>
    </submittedName>
</protein>
<dbReference type="AlphaFoldDB" id="A0A1M5WGU8"/>
<proteinExistence type="predicted"/>
<dbReference type="RefSeq" id="WP_073029213.1">
    <property type="nucleotide sequence ID" value="NZ_FQXJ01000005.1"/>
</dbReference>
<reference evidence="2" key="1">
    <citation type="submission" date="2016-11" db="EMBL/GenBank/DDBJ databases">
        <authorList>
            <person name="Varghese N."/>
            <person name="Submissions S."/>
        </authorList>
    </citation>
    <scope>NUCLEOTIDE SEQUENCE [LARGE SCALE GENOMIC DNA]</scope>
    <source>
        <strain evidence="2">DSM 15449</strain>
    </source>
</reference>
<sequence>MDNKQNILGYNSDNNQFESTLVTADPDGSIIERLEDVKEKMGRCVSLGQAAASLTGTATKFTVTGIVKVTRLGALVTTAIPAGANTLKFSFTPTGSTAKDLCAATDTASAGAQQLFLVDGVKATALTKCTDVGIGVLAANANMPLILGPGVIQTIYSAGAPATGALTLFVEYEPLVPGAMIS</sequence>
<accession>A0A1M5WGU8</accession>
<dbReference type="STRING" id="1121420.SAMN02746098_01612"/>